<feature type="region of interest" description="Disordered" evidence="1">
    <location>
        <begin position="1"/>
        <end position="31"/>
    </location>
</feature>
<evidence type="ECO:0000313" key="2">
    <source>
        <dbReference type="EMBL" id="JAD56464.1"/>
    </source>
</evidence>
<dbReference type="EMBL" id="GBRH01241431">
    <property type="protein sequence ID" value="JAD56464.1"/>
    <property type="molecule type" value="Transcribed_RNA"/>
</dbReference>
<sequence length="31" mass="3459">MVNTRRNAMEDNLNNDPPPPPPLTVEQLLAT</sequence>
<reference evidence="2" key="2">
    <citation type="journal article" date="2015" name="Data Brief">
        <title>Shoot transcriptome of the giant reed, Arundo donax.</title>
        <authorList>
            <person name="Barrero R.A."/>
            <person name="Guerrero F.D."/>
            <person name="Moolhuijzen P."/>
            <person name="Goolsby J.A."/>
            <person name="Tidwell J."/>
            <person name="Bellgard S.E."/>
            <person name="Bellgard M.I."/>
        </authorList>
    </citation>
    <scope>NUCLEOTIDE SEQUENCE</scope>
    <source>
        <tissue evidence="2">Shoot tissue taken approximately 20 cm above the soil surface</tissue>
    </source>
</reference>
<name>A0A0A9AXI6_ARUDO</name>
<accession>A0A0A9AXI6</accession>
<dbReference type="AlphaFoldDB" id="A0A0A9AXI6"/>
<reference evidence="2" key="1">
    <citation type="submission" date="2014-09" db="EMBL/GenBank/DDBJ databases">
        <authorList>
            <person name="Magalhaes I.L.F."/>
            <person name="Oliveira U."/>
            <person name="Santos F.R."/>
            <person name="Vidigal T.H.D.A."/>
            <person name="Brescovit A.D."/>
            <person name="Santos A.J."/>
        </authorList>
    </citation>
    <scope>NUCLEOTIDE SEQUENCE</scope>
    <source>
        <tissue evidence="2">Shoot tissue taken approximately 20 cm above the soil surface</tissue>
    </source>
</reference>
<protein>
    <submittedName>
        <fullName evidence="2">Uncharacterized protein</fullName>
    </submittedName>
</protein>
<proteinExistence type="predicted"/>
<evidence type="ECO:0000256" key="1">
    <source>
        <dbReference type="SAM" id="MobiDB-lite"/>
    </source>
</evidence>
<organism evidence="2">
    <name type="scientific">Arundo donax</name>
    <name type="common">Giant reed</name>
    <name type="synonym">Donax arundinaceus</name>
    <dbReference type="NCBI Taxonomy" id="35708"/>
    <lineage>
        <taxon>Eukaryota</taxon>
        <taxon>Viridiplantae</taxon>
        <taxon>Streptophyta</taxon>
        <taxon>Embryophyta</taxon>
        <taxon>Tracheophyta</taxon>
        <taxon>Spermatophyta</taxon>
        <taxon>Magnoliopsida</taxon>
        <taxon>Liliopsida</taxon>
        <taxon>Poales</taxon>
        <taxon>Poaceae</taxon>
        <taxon>PACMAD clade</taxon>
        <taxon>Arundinoideae</taxon>
        <taxon>Arundineae</taxon>
        <taxon>Arundo</taxon>
    </lineage>
</organism>